<keyword evidence="1" id="KW-0863">Zinc-finger</keyword>
<dbReference type="EMBL" id="KZ303552">
    <property type="protein sequence ID" value="PIA12981.1"/>
    <property type="molecule type" value="Genomic_DNA"/>
</dbReference>
<evidence type="ECO:0000313" key="4">
    <source>
        <dbReference type="Proteomes" id="UP000242474"/>
    </source>
</evidence>
<evidence type="ECO:0000256" key="1">
    <source>
        <dbReference type="PROSITE-ProRule" id="PRU00047"/>
    </source>
</evidence>
<dbReference type="PROSITE" id="PS50158">
    <property type="entry name" value="ZF_CCHC"/>
    <property type="match status" value="1"/>
</dbReference>
<name>A0A2G5B1W9_COERN</name>
<protein>
    <recommendedName>
        <fullName evidence="2">CCHC-type domain-containing protein</fullName>
    </recommendedName>
</protein>
<feature type="domain" description="CCHC-type" evidence="2">
    <location>
        <begin position="267"/>
        <end position="281"/>
    </location>
</feature>
<keyword evidence="1" id="KW-0479">Metal-binding</keyword>
<dbReference type="AlphaFoldDB" id="A0A2G5B1W9"/>
<evidence type="ECO:0000259" key="2">
    <source>
        <dbReference type="PROSITE" id="PS50158"/>
    </source>
</evidence>
<reference evidence="3 4" key="1">
    <citation type="journal article" date="2015" name="Genome Biol. Evol.">
        <title>Phylogenomic analyses indicate that early fungi evolved digesting cell walls of algal ancestors of land plants.</title>
        <authorList>
            <person name="Chang Y."/>
            <person name="Wang S."/>
            <person name="Sekimoto S."/>
            <person name="Aerts A.L."/>
            <person name="Choi C."/>
            <person name="Clum A."/>
            <person name="LaButti K.M."/>
            <person name="Lindquist E.A."/>
            <person name="Yee Ngan C."/>
            <person name="Ohm R.A."/>
            <person name="Salamov A.A."/>
            <person name="Grigoriev I.V."/>
            <person name="Spatafora J.W."/>
            <person name="Berbee M.L."/>
        </authorList>
    </citation>
    <scope>NUCLEOTIDE SEQUENCE [LARGE SCALE GENOMIC DNA]</scope>
    <source>
        <strain evidence="3 4">NRRL 1564</strain>
    </source>
</reference>
<sequence length="290" mass="31498">MENDGNVEQDQVVQIPILTPAAEEPVTRQYEGSVAPLRLAWLAADASDRDAIAWVATAEYLAALLNVQAEQALMYVDPVLFSAWSTWRMQHPMECINGWAGFAAYIRLHRNPQNTHHGLALQLLQLSDEGHSILSFNDEFCHLYQALGEELGDVAITMYTSHLPAGLRTVVFSLGPDAILDTAMQVVAACVEAVCQAEVSGGAMEIDALGFGAFVPKCVTKCTMFTINGKSHGRSGGTMDLNRLRESFGRQGVSADVFNARWTNRQCLRCGSSNHLAAHCPTMTGNASGR</sequence>
<accession>A0A2G5B1W9</accession>
<dbReference type="GO" id="GO:0003676">
    <property type="term" value="F:nucleic acid binding"/>
    <property type="evidence" value="ECO:0007669"/>
    <property type="project" value="InterPro"/>
</dbReference>
<dbReference type="Proteomes" id="UP000242474">
    <property type="component" value="Unassembled WGS sequence"/>
</dbReference>
<dbReference type="OrthoDB" id="5548601at2759"/>
<organism evidence="3 4">
    <name type="scientific">Coemansia reversa (strain ATCC 12441 / NRRL 1564)</name>
    <dbReference type="NCBI Taxonomy" id="763665"/>
    <lineage>
        <taxon>Eukaryota</taxon>
        <taxon>Fungi</taxon>
        <taxon>Fungi incertae sedis</taxon>
        <taxon>Zoopagomycota</taxon>
        <taxon>Kickxellomycotina</taxon>
        <taxon>Kickxellomycetes</taxon>
        <taxon>Kickxellales</taxon>
        <taxon>Kickxellaceae</taxon>
        <taxon>Coemansia</taxon>
    </lineage>
</organism>
<gene>
    <name evidence="3" type="ORF">COEREDRAFT_11888</name>
</gene>
<proteinExistence type="predicted"/>
<dbReference type="InterPro" id="IPR001878">
    <property type="entry name" value="Znf_CCHC"/>
</dbReference>
<keyword evidence="4" id="KW-1185">Reference proteome</keyword>
<keyword evidence="1" id="KW-0862">Zinc</keyword>
<dbReference type="GO" id="GO:0008270">
    <property type="term" value="F:zinc ion binding"/>
    <property type="evidence" value="ECO:0007669"/>
    <property type="project" value="UniProtKB-KW"/>
</dbReference>
<evidence type="ECO:0000313" key="3">
    <source>
        <dbReference type="EMBL" id="PIA12981.1"/>
    </source>
</evidence>